<evidence type="ECO:0000256" key="5">
    <source>
        <dbReference type="ARBA" id="ARBA00023136"/>
    </source>
</evidence>
<dbReference type="GO" id="GO:0022857">
    <property type="term" value="F:transmembrane transporter activity"/>
    <property type="evidence" value="ECO:0007669"/>
    <property type="project" value="InterPro"/>
</dbReference>
<feature type="transmembrane region" description="Helical" evidence="6">
    <location>
        <begin position="269"/>
        <end position="287"/>
    </location>
</feature>
<comment type="subcellular location">
    <subcellularLocation>
        <location evidence="1">Cell inner membrane</location>
        <topology evidence="1">Multi-pass membrane protein</topology>
    </subcellularLocation>
</comment>
<evidence type="ECO:0000256" key="1">
    <source>
        <dbReference type="ARBA" id="ARBA00004429"/>
    </source>
</evidence>
<dbReference type="InterPro" id="IPR020846">
    <property type="entry name" value="MFS_dom"/>
</dbReference>
<feature type="transmembrane region" description="Helical" evidence="6">
    <location>
        <begin position="73"/>
        <end position="91"/>
    </location>
</feature>
<dbReference type="PANTHER" id="PTHR43702">
    <property type="entry name" value="L-FUCOSE-PROTON SYMPORTER"/>
    <property type="match status" value="1"/>
</dbReference>
<evidence type="ECO:0000256" key="4">
    <source>
        <dbReference type="ARBA" id="ARBA00022989"/>
    </source>
</evidence>
<keyword evidence="2" id="KW-1003">Cell membrane</keyword>
<feature type="transmembrane region" description="Helical" evidence="6">
    <location>
        <begin position="353"/>
        <end position="372"/>
    </location>
</feature>
<dbReference type="RefSeq" id="WP_073063539.1">
    <property type="nucleotide sequence ID" value="NZ_FQUS01000010.1"/>
</dbReference>
<dbReference type="InterPro" id="IPR050375">
    <property type="entry name" value="MFS_TsgA-like"/>
</dbReference>
<keyword evidence="9" id="KW-1185">Reference proteome</keyword>
<dbReference type="SUPFAM" id="SSF103473">
    <property type="entry name" value="MFS general substrate transporter"/>
    <property type="match status" value="1"/>
</dbReference>
<dbReference type="PANTHER" id="PTHR43702:SF12">
    <property type="entry name" value="N-ACETYL GLUCOSAMINE TRANSPORTER NAGP"/>
    <property type="match status" value="1"/>
</dbReference>
<name>A0A1M5CL27_9BACT</name>
<dbReference type="PROSITE" id="PS50850">
    <property type="entry name" value="MFS"/>
    <property type="match status" value="1"/>
</dbReference>
<feature type="transmembrane region" description="Helical" evidence="6">
    <location>
        <begin position="97"/>
        <end position="116"/>
    </location>
</feature>
<feature type="transmembrane region" description="Helical" evidence="6">
    <location>
        <begin position="384"/>
        <end position="403"/>
    </location>
</feature>
<evidence type="ECO:0000259" key="7">
    <source>
        <dbReference type="PROSITE" id="PS50850"/>
    </source>
</evidence>
<feature type="transmembrane region" description="Helical" evidence="6">
    <location>
        <begin position="137"/>
        <end position="155"/>
    </location>
</feature>
<evidence type="ECO:0000313" key="9">
    <source>
        <dbReference type="Proteomes" id="UP000184041"/>
    </source>
</evidence>
<proteinExistence type="predicted"/>
<keyword evidence="5 6" id="KW-0472">Membrane</keyword>
<feature type="transmembrane region" description="Helical" evidence="6">
    <location>
        <begin position="7"/>
        <end position="26"/>
    </location>
</feature>
<dbReference type="OrthoDB" id="3225787at2"/>
<keyword evidence="4 6" id="KW-1133">Transmembrane helix</keyword>
<dbReference type="STRING" id="1194090.SAMN05443144_11018"/>
<dbReference type="Proteomes" id="UP000184041">
    <property type="component" value="Unassembled WGS sequence"/>
</dbReference>
<feature type="transmembrane region" description="Helical" evidence="6">
    <location>
        <begin position="294"/>
        <end position="312"/>
    </location>
</feature>
<evidence type="ECO:0000256" key="3">
    <source>
        <dbReference type="ARBA" id="ARBA00022692"/>
    </source>
</evidence>
<organism evidence="8 9">
    <name type="scientific">Fodinibius roseus</name>
    <dbReference type="NCBI Taxonomy" id="1194090"/>
    <lineage>
        <taxon>Bacteria</taxon>
        <taxon>Pseudomonadati</taxon>
        <taxon>Balneolota</taxon>
        <taxon>Balneolia</taxon>
        <taxon>Balneolales</taxon>
        <taxon>Balneolaceae</taxon>
        <taxon>Fodinibius</taxon>
    </lineage>
</organism>
<dbReference type="InterPro" id="IPR011701">
    <property type="entry name" value="MFS"/>
</dbReference>
<gene>
    <name evidence="8" type="ORF">SAMN05443144_11018</name>
</gene>
<accession>A0A1M5CL27</accession>
<protein>
    <submittedName>
        <fullName evidence="8">Fucose permease</fullName>
    </submittedName>
</protein>
<dbReference type="CDD" id="cd17394">
    <property type="entry name" value="MFS_FucP_like"/>
    <property type="match status" value="1"/>
</dbReference>
<dbReference type="GO" id="GO:0005886">
    <property type="term" value="C:plasma membrane"/>
    <property type="evidence" value="ECO:0007669"/>
    <property type="project" value="UniProtKB-SubCell"/>
</dbReference>
<evidence type="ECO:0000256" key="2">
    <source>
        <dbReference type="ARBA" id="ARBA00022475"/>
    </source>
</evidence>
<dbReference type="InterPro" id="IPR036259">
    <property type="entry name" value="MFS_trans_sf"/>
</dbReference>
<feature type="transmembrane region" description="Helical" evidence="6">
    <location>
        <begin position="227"/>
        <end position="249"/>
    </location>
</feature>
<feature type="domain" description="Major facilitator superfamily (MFS) profile" evidence="7">
    <location>
        <begin position="7"/>
        <end position="408"/>
    </location>
</feature>
<feature type="transmembrane region" description="Helical" evidence="6">
    <location>
        <begin position="183"/>
        <end position="206"/>
    </location>
</feature>
<reference evidence="8 9" key="1">
    <citation type="submission" date="2016-11" db="EMBL/GenBank/DDBJ databases">
        <authorList>
            <person name="Jaros S."/>
            <person name="Januszkiewicz K."/>
            <person name="Wedrychowicz H."/>
        </authorList>
    </citation>
    <scope>NUCLEOTIDE SEQUENCE [LARGE SCALE GENOMIC DNA]</scope>
    <source>
        <strain evidence="8 9">DSM 21986</strain>
    </source>
</reference>
<feature type="transmembrane region" description="Helical" evidence="6">
    <location>
        <begin position="318"/>
        <end position="341"/>
    </location>
</feature>
<dbReference type="EMBL" id="FQUS01000010">
    <property type="protein sequence ID" value="SHF55485.1"/>
    <property type="molecule type" value="Genomic_DNA"/>
</dbReference>
<evidence type="ECO:0000256" key="6">
    <source>
        <dbReference type="SAM" id="Phobius"/>
    </source>
</evidence>
<keyword evidence="3 6" id="KW-0812">Transmembrane</keyword>
<sequence>MKRNYYLVGLILLIFFVISFLTNIIGPLVPEIIEDFDLSLTLVAVLPFAFFIAYGAMSIPSGLLIEFYSEKKIMVSAFLVAFSGALLFGLFPNYLIAIVSLFLIGTGMAMLQVAINPLLREAGGEEHFAFNSQLGQLFFGLASFLSPLVYSYLVVNLDSGATEGFLLATLAAVVPEELPWISLYWIFALVSLVMVVVILLSHFPEVERKEDEKVGMLETLELLKQPMVWMFFLGIFCYVGSEQGVANWISEFLSTYHGYDPQTTGASTVSWFWGMMTAGTVLGLLLLKVMDSRKVLISFTTGALLCLTLALFGSGEIALYAFPAIGFLIAVMWPVIFSLALNSVRENHGSFSGILVTGIVGGAVVPLVVGSLGDVLGLRSGMFFLYLTFGYILSIGFWADPLVTNKTIEFSGKEKGKGRGEQQEEAYVS</sequence>
<dbReference type="Gene3D" id="1.20.1250.20">
    <property type="entry name" value="MFS general substrate transporter like domains"/>
    <property type="match status" value="2"/>
</dbReference>
<feature type="transmembrane region" description="Helical" evidence="6">
    <location>
        <begin position="38"/>
        <end position="61"/>
    </location>
</feature>
<dbReference type="Pfam" id="PF07690">
    <property type="entry name" value="MFS_1"/>
    <property type="match status" value="1"/>
</dbReference>
<evidence type="ECO:0000313" key="8">
    <source>
        <dbReference type="EMBL" id="SHF55485.1"/>
    </source>
</evidence>
<dbReference type="AlphaFoldDB" id="A0A1M5CL27"/>